<accession>A0A2J7YVZ0</accession>
<proteinExistence type="predicted"/>
<protein>
    <submittedName>
        <fullName evidence="1">Uncharacterized protein</fullName>
    </submittedName>
</protein>
<dbReference type="AlphaFoldDB" id="A0A2J7YVZ0"/>
<reference evidence="1 2" key="1">
    <citation type="submission" date="2015-09" db="EMBL/GenBank/DDBJ databases">
        <title>Genome sequence, genome mining and natural product profiling of a biocontrol bacterium Streptomyces malaysiensis F913.</title>
        <authorList>
            <person name="Xu Y."/>
            <person name="Wei J."/>
            <person name="Xie J."/>
            <person name="Li T."/>
            <person name="Zhou Z."/>
        </authorList>
    </citation>
    <scope>NUCLEOTIDE SEQUENCE [LARGE SCALE GENOMIC DNA]</scope>
    <source>
        <strain evidence="1 2">F913</strain>
    </source>
</reference>
<gene>
    <name evidence="1" type="ORF">SMF913_27657</name>
</gene>
<evidence type="ECO:0000313" key="2">
    <source>
        <dbReference type="Proteomes" id="UP000236520"/>
    </source>
</evidence>
<dbReference type="RefSeq" id="WP_102937039.1">
    <property type="nucleotide sequence ID" value="NZ_LJIW01000002.1"/>
</dbReference>
<name>A0A2J7YVZ0_STRMQ</name>
<sequence length="177" mass="19418">MSRVALATLLPEQPIELRRADEHWNAVAVPTTWSRLVLANLAGRNGAVFEDTRFRHLVWVIPSGGADEWPEAHGMGVIVYRTGEQLAVPGLGGFHGSHWLRTPSQQLLFTDPDELRTAVEKVAGPLADAEQLGPMVVCSYCNTPTRDSKIINTWTSPCDGSVHNDYVCRGCDSARGR</sequence>
<organism evidence="1 2">
    <name type="scientific">Streptomyces malaysiensis</name>
    <dbReference type="NCBI Taxonomy" id="92644"/>
    <lineage>
        <taxon>Bacteria</taxon>
        <taxon>Bacillati</taxon>
        <taxon>Actinomycetota</taxon>
        <taxon>Actinomycetes</taxon>
        <taxon>Kitasatosporales</taxon>
        <taxon>Streptomycetaceae</taxon>
        <taxon>Streptomyces</taxon>
        <taxon>Streptomyces violaceusniger group</taxon>
    </lineage>
</organism>
<keyword evidence="2" id="KW-1185">Reference proteome</keyword>
<comment type="caution">
    <text evidence="1">The sequence shown here is derived from an EMBL/GenBank/DDBJ whole genome shotgun (WGS) entry which is preliminary data.</text>
</comment>
<dbReference type="EMBL" id="LJIW01000002">
    <property type="protein sequence ID" value="PNG92192.1"/>
    <property type="molecule type" value="Genomic_DNA"/>
</dbReference>
<dbReference type="Proteomes" id="UP000236520">
    <property type="component" value="Unassembled WGS sequence"/>
</dbReference>
<evidence type="ECO:0000313" key="1">
    <source>
        <dbReference type="EMBL" id="PNG92192.1"/>
    </source>
</evidence>